<dbReference type="PANTHER" id="PTHR42847">
    <property type="entry name" value="ALKANESULFONATE MONOOXYGENASE"/>
    <property type="match status" value="1"/>
</dbReference>
<dbReference type="Pfam" id="PF00296">
    <property type="entry name" value="Bac_luciferase"/>
    <property type="match status" value="1"/>
</dbReference>
<evidence type="ECO:0000256" key="3">
    <source>
        <dbReference type="ARBA" id="ARBA00023002"/>
    </source>
</evidence>
<evidence type="ECO:0000256" key="2">
    <source>
        <dbReference type="ARBA" id="ARBA00022643"/>
    </source>
</evidence>
<keyword evidence="3" id="KW-0560">Oxidoreductase</keyword>
<feature type="domain" description="Luciferase-like" evidence="5">
    <location>
        <begin position="57"/>
        <end position="285"/>
    </location>
</feature>
<keyword evidence="2" id="KW-0288">FMN</keyword>
<name>A0A382E8U9_9ZZZZ</name>
<protein>
    <recommendedName>
        <fullName evidence="5">Luciferase-like domain-containing protein</fullName>
    </recommendedName>
</protein>
<sequence length="361" mass="40058">MVACRLAVVDKTCRVESPSGSGMQRGPAKGHNRSELEVADVPSMADLSIMVFPWGVERPSMDETIEIVKLAEDLGFYSATLPTHMTMSPDWLFRTFPNDDVLDALVMAPILAAATSTIRIGFNAILPPLLPPYQWAKYLSTLDVVSGGRLIVGAAMGWWEEDFTSVGVDRRKRGRLFDEQLEAITRLWTEERVTFQGEHYQLDDIPLEPKPVQKPYPPIWIGGGVKSIERAARYGECILAFWPDEVQSRDLWIPGLAEAGREHGTDPKLAAFTFAYVADSQADLDSYGDKLQTAVAFDDPTIDPKRVTISGSPEACAERIRALHDAGVWHFVVEFQFHGLETVGFAMGQMEKFAEEVGPLL</sequence>
<evidence type="ECO:0000256" key="1">
    <source>
        <dbReference type="ARBA" id="ARBA00022630"/>
    </source>
</evidence>
<gene>
    <name evidence="6" type="ORF">METZ01_LOCUS199141</name>
</gene>
<dbReference type="AlphaFoldDB" id="A0A382E8U9"/>
<evidence type="ECO:0000259" key="5">
    <source>
        <dbReference type="Pfam" id="PF00296"/>
    </source>
</evidence>
<organism evidence="6">
    <name type="scientific">marine metagenome</name>
    <dbReference type="NCBI Taxonomy" id="408172"/>
    <lineage>
        <taxon>unclassified sequences</taxon>
        <taxon>metagenomes</taxon>
        <taxon>ecological metagenomes</taxon>
    </lineage>
</organism>
<dbReference type="InterPro" id="IPR011251">
    <property type="entry name" value="Luciferase-like_dom"/>
</dbReference>
<dbReference type="PANTHER" id="PTHR42847:SF4">
    <property type="entry name" value="ALKANESULFONATE MONOOXYGENASE-RELATED"/>
    <property type="match status" value="1"/>
</dbReference>
<dbReference type="GO" id="GO:0046306">
    <property type="term" value="P:alkanesulfonate catabolic process"/>
    <property type="evidence" value="ECO:0007669"/>
    <property type="project" value="TreeGrafter"/>
</dbReference>
<proteinExistence type="predicted"/>
<evidence type="ECO:0000256" key="4">
    <source>
        <dbReference type="ARBA" id="ARBA00023033"/>
    </source>
</evidence>
<dbReference type="Gene3D" id="3.20.20.30">
    <property type="entry name" value="Luciferase-like domain"/>
    <property type="match status" value="1"/>
</dbReference>
<evidence type="ECO:0000313" key="6">
    <source>
        <dbReference type="EMBL" id="SVB46287.1"/>
    </source>
</evidence>
<keyword evidence="4" id="KW-0503">Monooxygenase</keyword>
<reference evidence="6" key="1">
    <citation type="submission" date="2018-05" db="EMBL/GenBank/DDBJ databases">
        <authorList>
            <person name="Lanie J.A."/>
            <person name="Ng W.-L."/>
            <person name="Kazmierczak K.M."/>
            <person name="Andrzejewski T.M."/>
            <person name="Davidsen T.M."/>
            <person name="Wayne K.J."/>
            <person name="Tettelin H."/>
            <person name="Glass J.I."/>
            <person name="Rusch D."/>
            <person name="Podicherti R."/>
            <person name="Tsui H.-C.T."/>
            <person name="Winkler M.E."/>
        </authorList>
    </citation>
    <scope>NUCLEOTIDE SEQUENCE</scope>
</reference>
<keyword evidence="1" id="KW-0285">Flavoprotein</keyword>
<accession>A0A382E8U9</accession>
<dbReference type="SUPFAM" id="SSF51679">
    <property type="entry name" value="Bacterial luciferase-like"/>
    <property type="match status" value="1"/>
</dbReference>
<dbReference type="InterPro" id="IPR036661">
    <property type="entry name" value="Luciferase-like_sf"/>
</dbReference>
<dbReference type="EMBL" id="UINC01042954">
    <property type="protein sequence ID" value="SVB46287.1"/>
    <property type="molecule type" value="Genomic_DNA"/>
</dbReference>
<dbReference type="GO" id="GO:0008726">
    <property type="term" value="F:alkanesulfonate monooxygenase activity"/>
    <property type="evidence" value="ECO:0007669"/>
    <property type="project" value="TreeGrafter"/>
</dbReference>
<dbReference type="InterPro" id="IPR050172">
    <property type="entry name" value="SsuD_RutA_monooxygenase"/>
</dbReference>